<feature type="signal peptide" evidence="1">
    <location>
        <begin position="1"/>
        <end position="27"/>
    </location>
</feature>
<proteinExistence type="predicted"/>
<comment type="caution">
    <text evidence="2">The sequence shown here is derived from an EMBL/GenBank/DDBJ whole genome shotgun (WGS) entry which is preliminary data.</text>
</comment>
<keyword evidence="1" id="KW-0732">Signal</keyword>
<dbReference type="OrthoDB" id="939201at2759"/>
<dbReference type="Proteomes" id="UP000187203">
    <property type="component" value="Unassembled WGS sequence"/>
</dbReference>
<organism evidence="2 3">
    <name type="scientific">Corchorus olitorius</name>
    <dbReference type="NCBI Taxonomy" id="93759"/>
    <lineage>
        <taxon>Eukaryota</taxon>
        <taxon>Viridiplantae</taxon>
        <taxon>Streptophyta</taxon>
        <taxon>Embryophyta</taxon>
        <taxon>Tracheophyta</taxon>
        <taxon>Spermatophyta</taxon>
        <taxon>Magnoliopsida</taxon>
        <taxon>eudicotyledons</taxon>
        <taxon>Gunneridae</taxon>
        <taxon>Pentapetalae</taxon>
        <taxon>rosids</taxon>
        <taxon>malvids</taxon>
        <taxon>Malvales</taxon>
        <taxon>Malvaceae</taxon>
        <taxon>Grewioideae</taxon>
        <taxon>Apeibeae</taxon>
        <taxon>Corchorus</taxon>
    </lineage>
</organism>
<dbReference type="AlphaFoldDB" id="A0A1R3GS55"/>
<gene>
    <name evidence="2" type="ORF">COLO4_33671</name>
</gene>
<name>A0A1R3GS55_9ROSI</name>
<protein>
    <recommendedName>
        <fullName evidence="4">Transmembrane protein</fullName>
    </recommendedName>
</protein>
<sequence length="68" mass="7419">MGSRKTIFMTCLMWLLVVSSIALCANAATGARPEAFEQGVHPQGCRCCFFIFKPLIHCGRVCCGDDCC</sequence>
<keyword evidence="3" id="KW-1185">Reference proteome</keyword>
<dbReference type="EMBL" id="AWUE01021801">
    <property type="protein sequence ID" value="OMO60944.1"/>
    <property type="molecule type" value="Genomic_DNA"/>
</dbReference>
<reference evidence="3" key="1">
    <citation type="submission" date="2013-09" db="EMBL/GenBank/DDBJ databases">
        <title>Corchorus olitorius genome sequencing.</title>
        <authorList>
            <person name="Alam M."/>
            <person name="Haque M.S."/>
            <person name="Islam M.S."/>
            <person name="Emdad E.M."/>
            <person name="Islam M.M."/>
            <person name="Ahmed B."/>
            <person name="Halim A."/>
            <person name="Hossen Q.M.M."/>
            <person name="Hossain M.Z."/>
            <person name="Ahmed R."/>
            <person name="Khan M.M."/>
            <person name="Islam R."/>
            <person name="Rashid M.M."/>
            <person name="Khan S.A."/>
            <person name="Rahman M.S."/>
            <person name="Alam M."/>
            <person name="Yahiya A.S."/>
            <person name="Khan M.S."/>
            <person name="Azam M.S."/>
            <person name="Haque T."/>
            <person name="Lashkar M.Z.H."/>
            <person name="Akhand A.I."/>
            <person name="Morshed G."/>
            <person name="Roy S."/>
            <person name="Uddin K.S."/>
            <person name="Rabeya T."/>
            <person name="Hossain A.S."/>
            <person name="Chowdhury A."/>
            <person name="Snigdha A.R."/>
            <person name="Mortoza M.S."/>
            <person name="Matin S.A."/>
            <person name="Hoque S.M.E."/>
            <person name="Islam M.K."/>
            <person name="Roy D.K."/>
            <person name="Haider R."/>
            <person name="Moosa M.M."/>
            <person name="Elias S.M."/>
            <person name="Hasan A.M."/>
            <person name="Jahan S."/>
            <person name="Shafiuddin M."/>
            <person name="Mahmood N."/>
            <person name="Shommy N.S."/>
        </authorList>
    </citation>
    <scope>NUCLEOTIDE SEQUENCE [LARGE SCALE GENOMIC DNA]</scope>
    <source>
        <strain evidence="3">cv. O-4</strain>
    </source>
</reference>
<accession>A0A1R3GS55</accession>
<evidence type="ECO:0008006" key="4">
    <source>
        <dbReference type="Google" id="ProtNLM"/>
    </source>
</evidence>
<evidence type="ECO:0000313" key="3">
    <source>
        <dbReference type="Proteomes" id="UP000187203"/>
    </source>
</evidence>
<feature type="chain" id="PRO_5013000666" description="Transmembrane protein" evidence="1">
    <location>
        <begin position="28"/>
        <end position="68"/>
    </location>
</feature>
<evidence type="ECO:0000256" key="1">
    <source>
        <dbReference type="SAM" id="SignalP"/>
    </source>
</evidence>
<evidence type="ECO:0000313" key="2">
    <source>
        <dbReference type="EMBL" id="OMO60944.1"/>
    </source>
</evidence>